<comment type="subunit">
    <text evidence="2">Component of the NuA4 histone acetyltransferase complex.</text>
</comment>
<dbReference type="Proteomes" id="UP001301769">
    <property type="component" value="Unassembled WGS sequence"/>
</dbReference>
<dbReference type="GO" id="GO:0032221">
    <property type="term" value="C:Rpd3S complex"/>
    <property type="evidence" value="ECO:0007669"/>
    <property type="project" value="TreeGrafter"/>
</dbReference>
<evidence type="ECO:0000256" key="1">
    <source>
        <dbReference type="ARBA" id="ARBA00009093"/>
    </source>
</evidence>
<evidence type="ECO:0000259" key="5">
    <source>
        <dbReference type="SMART" id="SM00298"/>
    </source>
</evidence>
<dbReference type="Pfam" id="PF22732">
    <property type="entry name" value="MSL3_chromo-like"/>
    <property type="match status" value="1"/>
</dbReference>
<evidence type="ECO:0000313" key="7">
    <source>
        <dbReference type="Proteomes" id="UP001301769"/>
    </source>
</evidence>
<dbReference type="CDD" id="cd18983">
    <property type="entry name" value="CBD_MSL3_like"/>
    <property type="match status" value="1"/>
</dbReference>
<dbReference type="InterPro" id="IPR016197">
    <property type="entry name" value="Chromo-like_dom_sf"/>
</dbReference>
<keyword evidence="7" id="KW-1185">Reference proteome</keyword>
<accession>A0AAN7B483</accession>
<dbReference type="Gene3D" id="2.30.30.140">
    <property type="match status" value="1"/>
</dbReference>
<comment type="similarity">
    <text evidence="1">Belongs to the MRG family.</text>
</comment>
<evidence type="ECO:0000256" key="3">
    <source>
        <dbReference type="ARBA" id="ARBA00018505"/>
    </source>
</evidence>
<feature type="compositionally biased region" description="Basic and acidic residues" evidence="4">
    <location>
        <begin position="132"/>
        <end position="142"/>
    </location>
</feature>
<dbReference type="InterPro" id="IPR000953">
    <property type="entry name" value="Chromo/chromo_shadow_dom"/>
</dbReference>
<dbReference type="InterPro" id="IPR008676">
    <property type="entry name" value="MRG"/>
</dbReference>
<dbReference type="GO" id="GO:0006355">
    <property type="term" value="P:regulation of DNA-templated transcription"/>
    <property type="evidence" value="ECO:0007669"/>
    <property type="project" value="InterPro"/>
</dbReference>
<dbReference type="InterPro" id="IPR053820">
    <property type="entry name" value="MSL3_chromo-like"/>
</dbReference>
<reference evidence="6" key="1">
    <citation type="journal article" date="2023" name="Mol. Phylogenet. Evol.">
        <title>Genome-scale phylogeny and comparative genomics of the fungal order Sordariales.</title>
        <authorList>
            <person name="Hensen N."/>
            <person name="Bonometti L."/>
            <person name="Westerberg I."/>
            <person name="Brannstrom I.O."/>
            <person name="Guillou S."/>
            <person name="Cros-Aarteil S."/>
            <person name="Calhoun S."/>
            <person name="Haridas S."/>
            <person name="Kuo A."/>
            <person name="Mondo S."/>
            <person name="Pangilinan J."/>
            <person name="Riley R."/>
            <person name="LaButti K."/>
            <person name="Andreopoulos B."/>
            <person name="Lipzen A."/>
            <person name="Chen C."/>
            <person name="Yan M."/>
            <person name="Daum C."/>
            <person name="Ng V."/>
            <person name="Clum A."/>
            <person name="Steindorff A."/>
            <person name="Ohm R.A."/>
            <person name="Martin F."/>
            <person name="Silar P."/>
            <person name="Natvig D.O."/>
            <person name="Lalanne C."/>
            <person name="Gautier V."/>
            <person name="Ament-Velasquez S.L."/>
            <person name="Kruys A."/>
            <person name="Hutchinson M.I."/>
            <person name="Powell A.J."/>
            <person name="Barry K."/>
            <person name="Miller A.N."/>
            <person name="Grigoriev I.V."/>
            <person name="Debuchy R."/>
            <person name="Gladieux P."/>
            <person name="Hiltunen Thoren M."/>
            <person name="Johannesson H."/>
        </authorList>
    </citation>
    <scope>NUCLEOTIDE SEQUENCE</scope>
    <source>
        <strain evidence="6">PSN293</strain>
    </source>
</reference>
<protein>
    <recommendedName>
        <fullName evidence="3">Chromatin modification-related protein EAF3</fullName>
    </recommendedName>
</protein>
<dbReference type="EMBL" id="MU858285">
    <property type="protein sequence ID" value="KAK4207595.1"/>
    <property type="molecule type" value="Genomic_DNA"/>
</dbReference>
<evidence type="ECO:0000256" key="2">
    <source>
        <dbReference type="ARBA" id="ARBA00011353"/>
    </source>
</evidence>
<feature type="domain" description="Chromo" evidence="5">
    <location>
        <begin position="26"/>
        <end position="82"/>
    </location>
</feature>
<gene>
    <name evidence="6" type="ORF">QBC37DRAFT_379918</name>
</gene>
<dbReference type="SMART" id="SM00298">
    <property type="entry name" value="CHROMO"/>
    <property type="match status" value="1"/>
</dbReference>
<dbReference type="SUPFAM" id="SSF54160">
    <property type="entry name" value="Chromo domain-like"/>
    <property type="match status" value="1"/>
</dbReference>
<proteinExistence type="inferred from homology"/>
<dbReference type="AlphaFoldDB" id="A0AAN7B483"/>
<evidence type="ECO:0000313" key="6">
    <source>
        <dbReference type="EMBL" id="KAK4207595.1"/>
    </source>
</evidence>
<dbReference type="PANTHER" id="PTHR10880:SF15">
    <property type="entry name" value="MSL COMPLEX SUBUNIT 3"/>
    <property type="match status" value="1"/>
</dbReference>
<sequence length="142" mass="15755">MAPKQQQPVFSFSANERVLCFHLEMLYEAKVLEVGEDDNGKPKYKIHYKGWKSSWDDWVGEDRIRKFTDENRELATTLAQQSKALHAGKSGNKPPKGKGLGGRGAGSDLSSARGSEERAAGTTTQSGRGPRRARDFELETDL</sequence>
<feature type="region of interest" description="Disordered" evidence="4">
    <location>
        <begin position="77"/>
        <end position="142"/>
    </location>
</feature>
<organism evidence="6 7">
    <name type="scientific">Rhypophila decipiens</name>
    <dbReference type="NCBI Taxonomy" id="261697"/>
    <lineage>
        <taxon>Eukaryota</taxon>
        <taxon>Fungi</taxon>
        <taxon>Dikarya</taxon>
        <taxon>Ascomycota</taxon>
        <taxon>Pezizomycotina</taxon>
        <taxon>Sordariomycetes</taxon>
        <taxon>Sordariomycetidae</taxon>
        <taxon>Sordariales</taxon>
        <taxon>Naviculisporaceae</taxon>
        <taxon>Rhypophila</taxon>
    </lineage>
</organism>
<dbReference type="FunFam" id="2.30.30.140:FF:000149">
    <property type="entry name" value="WGS project CABT00000000 data, contig 2.3"/>
    <property type="match status" value="1"/>
</dbReference>
<comment type="caution">
    <text evidence="6">The sequence shown here is derived from an EMBL/GenBank/DDBJ whole genome shotgun (WGS) entry which is preliminary data.</text>
</comment>
<reference evidence="6" key="2">
    <citation type="submission" date="2023-05" db="EMBL/GenBank/DDBJ databases">
        <authorList>
            <consortium name="Lawrence Berkeley National Laboratory"/>
            <person name="Steindorff A."/>
            <person name="Hensen N."/>
            <person name="Bonometti L."/>
            <person name="Westerberg I."/>
            <person name="Brannstrom I.O."/>
            <person name="Guillou S."/>
            <person name="Cros-Aarteil S."/>
            <person name="Calhoun S."/>
            <person name="Haridas S."/>
            <person name="Kuo A."/>
            <person name="Mondo S."/>
            <person name="Pangilinan J."/>
            <person name="Riley R."/>
            <person name="Labutti K."/>
            <person name="Andreopoulos B."/>
            <person name="Lipzen A."/>
            <person name="Chen C."/>
            <person name="Yanf M."/>
            <person name="Daum C."/>
            <person name="Ng V."/>
            <person name="Clum A."/>
            <person name="Ohm R."/>
            <person name="Martin F."/>
            <person name="Silar P."/>
            <person name="Natvig D."/>
            <person name="Lalanne C."/>
            <person name="Gautier V."/>
            <person name="Ament-Velasquez S.L."/>
            <person name="Kruys A."/>
            <person name="Hutchinson M.I."/>
            <person name="Powell A.J."/>
            <person name="Barry K."/>
            <person name="Miller A.N."/>
            <person name="Grigoriev I.V."/>
            <person name="Debuchy R."/>
            <person name="Gladieux P."/>
            <person name="Thoren M.H."/>
            <person name="Johannesson H."/>
        </authorList>
    </citation>
    <scope>NUCLEOTIDE SEQUENCE</scope>
    <source>
        <strain evidence="6">PSN293</strain>
    </source>
</reference>
<dbReference type="GO" id="GO:0006338">
    <property type="term" value="P:chromatin remodeling"/>
    <property type="evidence" value="ECO:0007669"/>
    <property type="project" value="UniProtKB-ARBA"/>
</dbReference>
<evidence type="ECO:0000256" key="4">
    <source>
        <dbReference type="SAM" id="MobiDB-lite"/>
    </source>
</evidence>
<name>A0AAN7B483_9PEZI</name>
<dbReference type="GO" id="GO:0035267">
    <property type="term" value="C:NuA4 histone acetyltransferase complex"/>
    <property type="evidence" value="ECO:0007669"/>
    <property type="project" value="TreeGrafter"/>
</dbReference>
<dbReference type="PANTHER" id="PTHR10880">
    <property type="entry name" value="MORTALITY FACTOR 4-LIKE PROTEIN"/>
    <property type="match status" value="1"/>
</dbReference>